<comment type="caution">
    <text evidence="2">The sequence shown here is derived from an EMBL/GenBank/DDBJ whole genome shotgun (WGS) entry which is preliminary data.</text>
</comment>
<name>A0A512N7E9_9HYPH</name>
<dbReference type="OrthoDB" id="7595944at2"/>
<accession>A0A512N7E9</accession>
<proteinExistence type="predicted"/>
<protein>
    <submittedName>
        <fullName evidence="2">Uncharacterized protein</fullName>
    </submittedName>
</protein>
<organism evidence="2 3">
    <name type="scientific">Reyranella soli</name>
    <dbReference type="NCBI Taxonomy" id="1230389"/>
    <lineage>
        <taxon>Bacteria</taxon>
        <taxon>Pseudomonadati</taxon>
        <taxon>Pseudomonadota</taxon>
        <taxon>Alphaproteobacteria</taxon>
        <taxon>Hyphomicrobiales</taxon>
        <taxon>Reyranellaceae</taxon>
        <taxon>Reyranella</taxon>
    </lineage>
</organism>
<reference evidence="2 3" key="1">
    <citation type="submission" date="2019-07" db="EMBL/GenBank/DDBJ databases">
        <title>Whole genome shotgun sequence of Reyranella soli NBRC 108950.</title>
        <authorList>
            <person name="Hosoyama A."/>
            <person name="Uohara A."/>
            <person name="Ohji S."/>
            <person name="Ichikawa N."/>
        </authorList>
    </citation>
    <scope>NUCLEOTIDE SEQUENCE [LARGE SCALE GENOMIC DNA]</scope>
    <source>
        <strain evidence="2 3">NBRC 108950</strain>
    </source>
</reference>
<sequence>MDKERVLITVKTYPTLSRKYGETVCTAGVRPDGTWVRVYPVPFRRLDEQEQYRKYDWLECRWMRNSSDPRPETFRPVDESELEPMGHIGTDRNWEERRRILLKTAKVYDQLDELIARAKANQTSLAVFKPTRVTHFTWEEDTRDWDPAKVRQMRELTNQFELFSDNRWRETFQVIPKLPFSFSYRFEDAAGKSSELQILDWEIGALYWNCLRLADGDEALALKKVHQKYWTAFLKTDLHFFLGTTQQFHFVAPNPWVIIGVLPIPHERQLALL</sequence>
<evidence type="ECO:0000256" key="1">
    <source>
        <dbReference type="SAM" id="MobiDB-lite"/>
    </source>
</evidence>
<dbReference type="RefSeq" id="WP_147148896.1">
    <property type="nucleotide sequence ID" value="NZ_BKAJ01000032.1"/>
</dbReference>
<dbReference type="EMBL" id="BKAJ01000032">
    <property type="protein sequence ID" value="GEP54906.1"/>
    <property type="molecule type" value="Genomic_DNA"/>
</dbReference>
<evidence type="ECO:0000313" key="3">
    <source>
        <dbReference type="Proteomes" id="UP000321058"/>
    </source>
</evidence>
<dbReference type="AlphaFoldDB" id="A0A512N7E9"/>
<evidence type="ECO:0000313" key="2">
    <source>
        <dbReference type="EMBL" id="GEP54906.1"/>
    </source>
</evidence>
<feature type="compositionally biased region" description="Basic and acidic residues" evidence="1">
    <location>
        <begin position="68"/>
        <end position="78"/>
    </location>
</feature>
<gene>
    <name evidence="2" type="ORF">RSO01_20720</name>
</gene>
<feature type="region of interest" description="Disordered" evidence="1">
    <location>
        <begin position="68"/>
        <end position="88"/>
    </location>
</feature>
<keyword evidence="3" id="KW-1185">Reference proteome</keyword>
<dbReference type="Proteomes" id="UP000321058">
    <property type="component" value="Unassembled WGS sequence"/>
</dbReference>